<evidence type="ECO:0000256" key="1">
    <source>
        <dbReference type="ARBA" id="ARBA00022741"/>
    </source>
</evidence>
<dbReference type="InterPro" id="IPR027417">
    <property type="entry name" value="P-loop_NTPase"/>
</dbReference>
<accession>L0RUA6</accession>
<dbReference type="PANTHER" id="PTHR11638:SF18">
    <property type="entry name" value="HEAT SHOCK PROTEIN 104"/>
    <property type="match status" value="1"/>
</dbReference>
<name>L0RUA6_MYCC1</name>
<keyword evidence="3" id="KW-0143">Chaperone</keyword>
<dbReference type="InterPro" id="IPR019489">
    <property type="entry name" value="Clp_ATPase_C"/>
</dbReference>
<dbReference type="AlphaFoldDB" id="L0RUA6"/>
<dbReference type="SMART" id="SM00382">
    <property type="entry name" value="AAA"/>
    <property type="match status" value="1"/>
</dbReference>
<dbReference type="Pfam" id="PF07724">
    <property type="entry name" value="AAA_2"/>
    <property type="match status" value="1"/>
</dbReference>
<dbReference type="PANTHER" id="PTHR11638">
    <property type="entry name" value="ATP-DEPENDENT CLP PROTEASE"/>
    <property type="match status" value="1"/>
</dbReference>
<dbReference type="KEGG" id="mcy:MCYN_0092"/>
<keyword evidence="6" id="KW-1185">Reference proteome</keyword>
<dbReference type="HOGENOM" id="CLU_005070_9_4_14"/>
<dbReference type="Pfam" id="PF10431">
    <property type="entry name" value="ClpB_D2-small"/>
    <property type="match status" value="1"/>
</dbReference>
<dbReference type="SUPFAM" id="SSF52540">
    <property type="entry name" value="P-loop containing nucleoside triphosphate hydrolases"/>
    <property type="match status" value="1"/>
</dbReference>
<evidence type="ECO:0000313" key="5">
    <source>
        <dbReference type="EMBL" id="CCP23824.1"/>
    </source>
</evidence>
<dbReference type="GO" id="GO:0016887">
    <property type="term" value="F:ATP hydrolysis activity"/>
    <property type="evidence" value="ECO:0007669"/>
    <property type="project" value="InterPro"/>
</dbReference>
<keyword evidence="2" id="KW-0067">ATP-binding</keyword>
<dbReference type="InterPro" id="IPR050130">
    <property type="entry name" value="ClpA_ClpB"/>
</dbReference>
<dbReference type="STRING" id="1246955.MCYN_0092"/>
<dbReference type="CDD" id="cd19499">
    <property type="entry name" value="RecA-like_ClpB_Hsp104-like"/>
    <property type="match status" value="1"/>
</dbReference>
<dbReference type="EMBL" id="HF559394">
    <property type="protein sequence ID" value="CCP23824.1"/>
    <property type="molecule type" value="Genomic_DNA"/>
</dbReference>
<dbReference type="PRINTS" id="PR00300">
    <property type="entry name" value="CLPPROTEASEA"/>
</dbReference>
<dbReference type="OrthoDB" id="9803641at2"/>
<dbReference type="InterPro" id="IPR001270">
    <property type="entry name" value="ClpA/B"/>
</dbReference>
<dbReference type="PATRIC" id="fig|1246955.3.peg.81"/>
<dbReference type="Gene3D" id="3.40.50.300">
    <property type="entry name" value="P-loop containing nucleotide triphosphate hydrolases"/>
    <property type="match status" value="1"/>
</dbReference>
<evidence type="ECO:0000313" key="6">
    <source>
        <dbReference type="Proteomes" id="UP000010466"/>
    </source>
</evidence>
<feature type="domain" description="AAA+ ATPase" evidence="4">
    <location>
        <begin position="379"/>
        <end position="538"/>
    </location>
</feature>
<dbReference type="Proteomes" id="UP000010466">
    <property type="component" value="Chromosome"/>
</dbReference>
<dbReference type="RefSeq" id="WP_015286957.1">
    <property type="nucleotide sequence ID" value="NC_019949.1"/>
</dbReference>
<dbReference type="GeneID" id="74931721"/>
<dbReference type="InterPro" id="IPR003959">
    <property type="entry name" value="ATPase_AAA_core"/>
</dbReference>
<gene>
    <name evidence="5" type="primary">MCYN0092</name>
    <name evidence="5" type="ordered locus">MCYN_0092</name>
</gene>
<dbReference type="GO" id="GO:0034605">
    <property type="term" value="P:cellular response to heat"/>
    <property type="evidence" value="ECO:0007669"/>
    <property type="project" value="TreeGrafter"/>
</dbReference>
<dbReference type="GO" id="GO:0005524">
    <property type="term" value="F:ATP binding"/>
    <property type="evidence" value="ECO:0007669"/>
    <property type="project" value="UniProtKB-KW"/>
</dbReference>
<proteinExistence type="predicted"/>
<protein>
    <submittedName>
        <fullName evidence="5">ATPase AAA-2 domain protein</fullName>
    </submittedName>
</protein>
<keyword evidence="1" id="KW-0547">Nucleotide-binding</keyword>
<organism evidence="5 6">
    <name type="scientific">Mycoplasmopsis cynos (strain C142)</name>
    <name type="common">Mycoplasma cynos</name>
    <dbReference type="NCBI Taxonomy" id="1246955"/>
    <lineage>
        <taxon>Bacteria</taxon>
        <taxon>Bacillati</taxon>
        <taxon>Mycoplasmatota</taxon>
        <taxon>Mycoplasmoidales</taxon>
        <taxon>Metamycoplasmataceae</taxon>
        <taxon>Mycoplasmopsis</taxon>
    </lineage>
</organism>
<dbReference type="GO" id="GO:0005737">
    <property type="term" value="C:cytoplasm"/>
    <property type="evidence" value="ECO:0007669"/>
    <property type="project" value="TreeGrafter"/>
</dbReference>
<reference evidence="6" key="1">
    <citation type="journal article" date="2013" name="Genome Announc.">
        <title>Complete genome sequence of Mycoplasma cynos strain C142.</title>
        <authorList>
            <person name="Walker C.A."/>
            <person name="Mannering S.A."/>
            <person name="Shields S."/>
            <person name="Blake D.P."/>
            <person name="Brownlie J."/>
        </authorList>
    </citation>
    <scope>NUCLEOTIDE SEQUENCE [LARGE SCALE GENOMIC DNA]</scope>
    <source>
        <strain evidence="6">C142</strain>
    </source>
</reference>
<sequence length="664" mass="76295">MNLKEAITMQLKFKLLNKNIVILKGNTSEFLSPKLLNLPIKKPSLENINKNLFKSEYLELLTEFSNLDFLTFNQYLLHYLYQDKNLAIDNIYLYNSNWETESEIVHGNIKIFENKDKKTDDQETFGDIEKSEIFDFVNIESNDNAKNEDINSKLKSLIIEKINNDGIASQNLFILDLAESIYSDKNTQLDIAKLNSLIDMFTNEINQITHKIKPSNFKLIILIKNDQIFNSILFNNNQEITSLTIPNPSLEERKSFFNIRGRLFKKLANKLITKKEINDASAITNGLTFRELFQLEVFSNKIDNIKDFKELYRLCFFEKKESEWEKINAENLNKFLEDFDNKVKGQSHVGIKIKDTLIRSQVGLQGILQSSDIQKNSKPKGTLFFAGPTGVGKTESAKALSEFIFNDANQIIRFDMSEYNHEESDQKLLGAAPGYIGYETGGTLTNAVLQKPFSILLFDEIEKANSKIFDKFLQILEDGRLTSSKGELVDFSETFIIFTSNIGASTMPKDGDSKKIQEHFISEVKKYFSDELKRPEILNRIGIPNIIPFNKITSLEIKLDIIKSKIKKIKEFLLKEKNIKLIFDDSIEAYYTLVANNVDDSMGARSLILFLETDLVKAISNIIFKNRELIEKKLSESEDDDGLVNLKLKYVSSNDSRGFKEEIF</sequence>
<dbReference type="InterPro" id="IPR003593">
    <property type="entry name" value="AAA+_ATPase"/>
</dbReference>
<evidence type="ECO:0000256" key="2">
    <source>
        <dbReference type="ARBA" id="ARBA00022840"/>
    </source>
</evidence>
<dbReference type="eggNOG" id="COG0542">
    <property type="taxonomic scope" value="Bacteria"/>
</dbReference>
<evidence type="ECO:0000259" key="4">
    <source>
        <dbReference type="SMART" id="SM00382"/>
    </source>
</evidence>
<evidence type="ECO:0000256" key="3">
    <source>
        <dbReference type="ARBA" id="ARBA00023186"/>
    </source>
</evidence>